<evidence type="ECO:0000256" key="7">
    <source>
        <dbReference type="HAMAP-Rule" id="MF_00044"/>
    </source>
</evidence>
<name>A0A2S0KL85_9FIRM</name>
<keyword evidence="5 7" id="KW-0648">Protein biosynthesis</keyword>
<dbReference type="PRINTS" id="PR01042">
    <property type="entry name" value="TRNASYNTHASP"/>
</dbReference>
<dbReference type="InterPro" id="IPR004115">
    <property type="entry name" value="GAD-like_sf"/>
</dbReference>
<evidence type="ECO:0000256" key="1">
    <source>
        <dbReference type="ARBA" id="ARBA00006303"/>
    </source>
</evidence>
<sequence length="605" mass="68863">MAESLKGIKRTNYCAEISEADLGKELVLTGWTQKQRDLGGLVFITLRDRTGLIQLVVDEDSPEDVREKASKVRSEFVLAAKGVLRKRQDPNPNMPTGDYELLVQELRILSESETPPFYIEEESDVKESLRLEHRYLDLRRPDMAKIMKLKSDLAHFTRNYFYEAGFLDVETPILGKSTPEGARDYLVPSRVYNGQFFALPQSPQLYKQLLMVSGVDKYFQIARCFRDEDLRADRQPEFTQVDIEMSFVEEEDIQNLMEPYLREVLKKFKGKEIPAIEKLTYKEAMDRFGSDKPDMRFGLEICDISDLVADSEFRVFKDALDAGGSVRLITVPEGGKMSRREIDALSEYVKTYRAGGLAWLAPEDEKWRGSILKFVTEDLEAKLLERTAAKTGDLLLIVADKSNKIVLESLGHLRNKVAADLELYDPADDKLVWITEFPLFEWDEEEGRYTAVHHPFTSPMDEDIQYLETDPGRVRSKAYDIVMNGYELGGGSIRIHDNELQNKMFELLGFTKESAYEQFSFLLDAFKYGVPPHGGIALGWDRLIMLLSGSSNIRDVIAFPKVQTSADLMTKAPGVVSEQQLEELGLIIDKEAADAPETETVDEFL</sequence>
<dbReference type="HAMAP" id="MF_00044">
    <property type="entry name" value="Asp_tRNA_synth_type1"/>
    <property type="match status" value="1"/>
</dbReference>
<dbReference type="Pfam" id="PF01336">
    <property type="entry name" value="tRNA_anti-codon"/>
    <property type="match status" value="1"/>
</dbReference>
<dbReference type="Gene3D" id="2.40.50.140">
    <property type="entry name" value="Nucleic acid-binding proteins"/>
    <property type="match status" value="1"/>
</dbReference>
<dbReference type="PROSITE" id="PS50862">
    <property type="entry name" value="AA_TRNA_LIGASE_II"/>
    <property type="match status" value="1"/>
</dbReference>
<dbReference type="EC" id="6.1.1.12" evidence="7"/>
<evidence type="ECO:0000259" key="8">
    <source>
        <dbReference type="PROSITE" id="PS50862"/>
    </source>
</evidence>
<dbReference type="Gene3D" id="3.30.1360.30">
    <property type="entry name" value="GAD-like domain"/>
    <property type="match status" value="1"/>
</dbReference>
<dbReference type="InterPro" id="IPR006195">
    <property type="entry name" value="aa-tRNA-synth_II"/>
</dbReference>
<dbReference type="InterPro" id="IPR012340">
    <property type="entry name" value="NA-bd_OB-fold"/>
</dbReference>
<dbReference type="InterPro" id="IPR029351">
    <property type="entry name" value="GAD_dom"/>
</dbReference>
<accession>A0A2S0KL85</accession>
<comment type="catalytic activity">
    <reaction evidence="7">
        <text>tRNA(Asp) + L-aspartate + ATP = L-aspartyl-tRNA(Asp) + AMP + diphosphate</text>
        <dbReference type="Rhea" id="RHEA:19649"/>
        <dbReference type="Rhea" id="RHEA-COMP:9660"/>
        <dbReference type="Rhea" id="RHEA-COMP:9678"/>
        <dbReference type="ChEBI" id="CHEBI:29991"/>
        <dbReference type="ChEBI" id="CHEBI:30616"/>
        <dbReference type="ChEBI" id="CHEBI:33019"/>
        <dbReference type="ChEBI" id="CHEBI:78442"/>
        <dbReference type="ChEBI" id="CHEBI:78516"/>
        <dbReference type="ChEBI" id="CHEBI:456215"/>
        <dbReference type="EC" id="6.1.1.12"/>
    </reaction>
</comment>
<dbReference type="GO" id="GO:0004815">
    <property type="term" value="F:aspartate-tRNA ligase activity"/>
    <property type="evidence" value="ECO:0007669"/>
    <property type="project" value="UniProtKB-UniRule"/>
</dbReference>
<feature type="binding site" evidence="7">
    <location>
        <position position="487"/>
    </location>
    <ligand>
        <name>ATP</name>
        <dbReference type="ChEBI" id="CHEBI:30616"/>
    </ligand>
</feature>
<comment type="subcellular location">
    <subcellularLocation>
        <location evidence="7">Cytoplasm</location>
    </subcellularLocation>
</comment>
<evidence type="ECO:0000256" key="3">
    <source>
        <dbReference type="ARBA" id="ARBA00022741"/>
    </source>
</evidence>
<dbReference type="GO" id="GO:0140096">
    <property type="term" value="F:catalytic activity, acting on a protein"/>
    <property type="evidence" value="ECO:0007669"/>
    <property type="project" value="UniProtKB-ARBA"/>
</dbReference>
<dbReference type="PANTHER" id="PTHR22594">
    <property type="entry name" value="ASPARTYL/LYSYL-TRNA SYNTHETASE"/>
    <property type="match status" value="1"/>
</dbReference>
<evidence type="ECO:0000313" key="10">
    <source>
        <dbReference type="Proteomes" id="UP000237947"/>
    </source>
</evidence>
<evidence type="ECO:0000256" key="2">
    <source>
        <dbReference type="ARBA" id="ARBA00022598"/>
    </source>
</evidence>
<feature type="domain" description="Aminoacyl-transfer RNA synthetases class-II family profile" evidence="8">
    <location>
        <begin position="147"/>
        <end position="573"/>
    </location>
</feature>
<dbReference type="GO" id="GO:0005524">
    <property type="term" value="F:ATP binding"/>
    <property type="evidence" value="ECO:0007669"/>
    <property type="project" value="UniProtKB-UniRule"/>
</dbReference>
<keyword evidence="6 7" id="KW-0030">Aminoacyl-tRNA synthetase</keyword>
<dbReference type="NCBIfam" id="NF001750">
    <property type="entry name" value="PRK00476.1"/>
    <property type="match status" value="1"/>
</dbReference>
<reference evidence="10" key="1">
    <citation type="submission" date="2018-02" db="EMBL/GenBank/DDBJ databases">
        <authorList>
            <person name="Holder M.E."/>
            <person name="Ajami N.J."/>
            <person name="Petrosino J.F."/>
        </authorList>
    </citation>
    <scope>NUCLEOTIDE SEQUENCE [LARGE SCALE GENOMIC DNA]</scope>
    <source>
        <strain evidence="10">CCUG 47711</strain>
    </source>
</reference>
<dbReference type="PANTHER" id="PTHR22594:SF5">
    <property type="entry name" value="ASPARTATE--TRNA LIGASE, MITOCHONDRIAL"/>
    <property type="match status" value="1"/>
</dbReference>
<dbReference type="InterPro" id="IPR045864">
    <property type="entry name" value="aa-tRNA-synth_II/BPL/LPL"/>
</dbReference>
<dbReference type="EMBL" id="CP027226">
    <property type="protein sequence ID" value="AVM41796.1"/>
    <property type="molecule type" value="Genomic_DNA"/>
</dbReference>
<dbReference type="InterPro" id="IPR004365">
    <property type="entry name" value="NA-bd_OB_tRNA"/>
</dbReference>
<dbReference type="AlphaFoldDB" id="A0A2S0KL85"/>
<comment type="subunit">
    <text evidence="7">Homodimer.</text>
</comment>
<evidence type="ECO:0000256" key="5">
    <source>
        <dbReference type="ARBA" id="ARBA00022917"/>
    </source>
</evidence>
<dbReference type="GO" id="GO:0016740">
    <property type="term" value="F:transferase activity"/>
    <property type="evidence" value="ECO:0007669"/>
    <property type="project" value="UniProtKB-ARBA"/>
</dbReference>
<dbReference type="InterPro" id="IPR047090">
    <property type="entry name" value="AspRS_core"/>
</dbReference>
<dbReference type="NCBIfam" id="TIGR00459">
    <property type="entry name" value="aspS_bact"/>
    <property type="match status" value="1"/>
</dbReference>
<dbReference type="Proteomes" id="UP000237947">
    <property type="component" value="Chromosome"/>
</dbReference>
<feature type="binding site" evidence="7">
    <location>
        <position position="226"/>
    </location>
    <ligand>
        <name>L-aspartate</name>
        <dbReference type="ChEBI" id="CHEBI:29991"/>
    </ligand>
</feature>
<dbReference type="GO" id="GO:0003676">
    <property type="term" value="F:nucleic acid binding"/>
    <property type="evidence" value="ECO:0007669"/>
    <property type="project" value="InterPro"/>
</dbReference>
<keyword evidence="2 7" id="KW-0436">Ligase</keyword>
<feature type="binding site" evidence="7">
    <location>
        <begin position="226"/>
        <end position="228"/>
    </location>
    <ligand>
        <name>ATP</name>
        <dbReference type="ChEBI" id="CHEBI:30616"/>
    </ligand>
</feature>
<keyword evidence="7" id="KW-0963">Cytoplasm</keyword>
<dbReference type="Gene3D" id="3.30.930.10">
    <property type="entry name" value="Bira Bifunctional Protein, Domain 2"/>
    <property type="match status" value="1"/>
</dbReference>
<dbReference type="SUPFAM" id="SSF55261">
    <property type="entry name" value="GAD domain-like"/>
    <property type="match status" value="1"/>
</dbReference>
<dbReference type="RefSeq" id="WP_106011784.1">
    <property type="nucleotide sequence ID" value="NZ_CP027226.1"/>
</dbReference>
<dbReference type="CDD" id="cd04317">
    <property type="entry name" value="EcAspRS_like_N"/>
    <property type="match status" value="1"/>
</dbReference>
<dbReference type="Pfam" id="PF00152">
    <property type="entry name" value="tRNA-synt_2"/>
    <property type="match status" value="1"/>
</dbReference>
<comment type="function">
    <text evidence="7">Catalyzes the attachment of L-aspartate to tRNA(Asp) in a two-step reaction: L-aspartate is first activated by ATP to form Asp-AMP and then transferred to the acceptor end of tRNA(Asp).</text>
</comment>
<feature type="binding site" evidence="7">
    <location>
        <position position="453"/>
    </location>
    <ligand>
        <name>L-aspartate</name>
        <dbReference type="ChEBI" id="CHEBI:29991"/>
    </ligand>
</feature>
<feature type="binding site" evidence="7">
    <location>
        <begin position="539"/>
        <end position="542"/>
    </location>
    <ligand>
        <name>ATP</name>
        <dbReference type="ChEBI" id="CHEBI:30616"/>
    </ligand>
</feature>
<evidence type="ECO:0000256" key="4">
    <source>
        <dbReference type="ARBA" id="ARBA00022840"/>
    </source>
</evidence>
<dbReference type="Pfam" id="PF02938">
    <property type="entry name" value="GAD"/>
    <property type="match status" value="1"/>
</dbReference>
<comment type="caution">
    <text evidence="7">Lacks conserved residue(s) required for the propagation of feature annotation.</text>
</comment>
<proteinExistence type="inferred from homology"/>
<keyword evidence="4 7" id="KW-0067">ATP-binding</keyword>
<gene>
    <name evidence="7" type="primary">aspS</name>
    <name evidence="9" type="ORF">C5Q98_00480</name>
</gene>
<dbReference type="KEGG" id="fsa:C5Q98_00480"/>
<dbReference type="GO" id="GO:0006422">
    <property type="term" value="P:aspartyl-tRNA aminoacylation"/>
    <property type="evidence" value="ECO:0007669"/>
    <property type="project" value="UniProtKB-UniRule"/>
</dbReference>
<feature type="binding site" evidence="7">
    <location>
        <position position="180"/>
    </location>
    <ligand>
        <name>L-aspartate</name>
        <dbReference type="ChEBI" id="CHEBI:29991"/>
    </ligand>
</feature>
<feature type="binding site" evidence="7">
    <location>
        <position position="494"/>
    </location>
    <ligand>
        <name>L-aspartate</name>
        <dbReference type="ChEBI" id="CHEBI:29991"/>
    </ligand>
</feature>
<protein>
    <recommendedName>
        <fullName evidence="7">Aspartate--tRNA ligase</fullName>
        <ecNumber evidence="7">6.1.1.12</ecNumber>
    </recommendedName>
    <alternativeName>
        <fullName evidence="7">Aspartyl-tRNA synthetase</fullName>
        <shortName evidence="7">AspRS</shortName>
    </alternativeName>
</protein>
<dbReference type="CDD" id="cd00777">
    <property type="entry name" value="AspRS_core"/>
    <property type="match status" value="1"/>
</dbReference>
<dbReference type="InterPro" id="IPR004524">
    <property type="entry name" value="Asp-tRNA-ligase_1"/>
</dbReference>
<dbReference type="SUPFAM" id="SSF55681">
    <property type="entry name" value="Class II aaRS and biotin synthetases"/>
    <property type="match status" value="1"/>
</dbReference>
<dbReference type="InterPro" id="IPR047089">
    <property type="entry name" value="Asp-tRNA-ligase_1_N"/>
</dbReference>
<evidence type="ECO:0000313" key="9">
    <source>
        <dbReference type="EMBL" id="AVM41796.1"/>
    </source>
</evidence>
<dbReference type="SUPFAM" id="SSF50249">
    <property type="entry name" value="Nucleic acid-binding proteins"/>
    <property type="match status" value="1"/>
</dbReference>
<organism evidence="9 10">
    <name type="scientific">Fastidiosipila sanguinis</name>
    <dbReference type="NCBI Taxonomy" id="236753"/>
    <lineage>
        <taxon>Bacteria</taxon>
        <taxon>Bacillati</taxon>
        <taxon>Bacillota</taxon>
        <taxon>Clostridia</taxon>
        <taxon>Eubacteriales</taxon>
        <taxon>Oscillospiraceae</taxon>
        <taxon>Fastidiosipila</taxon>
    </lineage>
</organism>
<keyword evidence="10" id="KW-1185">Reference proteome</keyword>
<dbReference type="GO" id="GO:0005737">
    <property type="term" value="C:cytoplasm"/>
    <property type="evidence" value="ECO:0007669"/>
    <property type="project" value="UniProtKB-SubCell"/>
</dbReference>
<keyword evidence="3 7" id="KW-0547">Nucleotide-binding</keyword>
<dbReference type="OrthoDB" id="9802326at2"/>
<comment type="similarity">
    <text evidence="1 7">Belongs to the class-II aminoacyl-tRNA synthetase family. Type 1 subfamily.</text>
</comment>
<dbReference type="InterPro" id="IPR004364">
    <property type="entry name" value="Aa-tRNA-synt_II"/>
</dbReference>
<feature type="region of interest" description="Aspartate" evidence="7">
    <location>
        <begin position="204"/>
        <end position="207"/>
    </location>
</feature>
<feature type="binding site" evidence="7">
    <location>
        <position position="235"/>
    </location>
    <ligand>
        <name>ATP</name>
        <dbReference type="ChEBI" id="CHEBI:30616"/>
    </ligand>
</feature>
<evidence type="ECO:0000256" key="6">
    <source>
        <dbReference type="ARBA" id="ARBA00023146"/>
    </source>
</evidence>
<dbReference type="InterPro" id="IPR002312">
    <property type="entry name" value="Asp/Asn-tRNA-synth_IIb"/>
</dbReference>